<dbReference type="EMBL" id="LN681231">
    <property type="protein sequence ID" value="CEK26122.1"/>
    <property type="molecule type" value="Genomic_DNA"/>
</dbReference>
<dbReference type="OrthoDB" id="9781031at2"/>
<dbReference type="RefSeq" id="WP_004723048.1">
    <property type="nucleotide sequence ID" value="NZ_CABIHT010000006.1"/>
</dbReference>
<dbReference type="GO" id="GO:0033712">
    <property type="term" value="F:1,5-anhydro-D-fructose reductase (1,5-anhydro-D-mannitol-forming) activity"/>
    <property type="evidence" value="ECO:0007669"/>
    <property type="project" value="UniProtKB-EC"/>
</dbReference>
<accession>A0A085U9K8</accession>
<feature type="domain" description="Gfo/Idh/MocA-like oxidoreductase N-terminal" evidence="1">
    <location>
        <begin position="3"/>
        <end position="117"/>
    </location>
</feature>
<dbReference type="Pfam" id="PF22725">
    <property type="entry name" value="GFO_IDH_MocA_C3"/>
    <property type="match status" value="1"/>
</dbReference>
<dbReference type="Gene3D" id="3.40.50.720">
    <property type="entry name" value="NAD(P)-binding Rossmann-like Domain"/>
    <property type="match status" value="1"/>
</dbReference>
<dbReference type="EMBL" id="UHJG01000001">
    <property type="protein sequence ID" value="SUQ00480.1"/>
    <property type="molecule type" value="Genomic_DNA"/>
</dbReference>
<dbReference type="SUPFAM" id="SSF51735">
    <property type="entry name" value="NAD(P)-binding Rossmann-fold domains"/>
    <property type="match status" value="1"/>
</dbReference>
<evidence type="ECO:0000313" key="4">
    <source>
        <dbReference type="EMBL" id="SUQ00480.1"/>
    </source>
</evidence>
<reference evidence="3" key="1">
    <citation type="journal article" date="2015" name="Genome Announc.">
        <title>Complete Genome Sequence of Yersinia ruckeri Strain CSF007-82, Etiologic Agent of Red Mouth Disease in Salmonid Fish.</title>
        <authorList>
            <person name="Nelson M.C."/>
            <person name="LaPatra S.E."/>
            <person name="Welch T.J."/>
            <person name="Graf J."/>
        </authorList>
    </citation>
    <scope>NUCLEOTIDE SEQUENCE</scope>
    <source>
        <strain evidence="3">CSF007-82</strain>
    </source>
</reference>
<keyword evidence="4" id="KW-0560">Oxidoreductase</keyword>
<dbReference type="InterPro" id="IPR055170">
    <property type="entry name" value="GFO_IDH_MocA-like_dom"/>
</dbReference>
<dbReference type="InterPro" id="IPR000683">
    <property type="entry name" value="Gfo/Idh/MocA-like_OxRdtase_N"/>
</dbReference>
<evidence type="ECO:0000313" key="5">
    <source>
        <dbReference type="Proteomes" id="UP000255169"/>
    </source>
</evidence>
<dbReference type="PATRIC" id="fig|29486.44.peg.953"/>
<organism evidence="4 5">
    <name type="scientific">Yersinia ruckeri</name>
    <dbReference type="NCBI Taxonomy" id="29486"/>
    <lineage>
        <taxon>Bacteria</taxon>
        <taxon>Pseudomonadati</taxon>
        <taxon>Pseudomonadota</taxon>
        <taxon>Gammaproteobacteria</taxon>
        <taxon>Enterobacterales</taxon>
        <taxon>Yersiniaceae</taxon>
        <taxon>Yersinia</taxon>
    </lineage>
</organism>
<dbReference type="Gene3D" id="3.30.360.10">
    <property type="entry name" value="Dihydrodipicolinate Reductase, domain 2"/>
    <property type="match status" value="1"/>
</dbReference>
<dbReference type="GeneID" id="66878107"/>
<evidence type="ECO:0000259" key="1">
    <source>
        <dbReference type="Pfam" id="PF01408"/>
    </source>
</evidence>
<gene>
    <name evidence="4" type="primary">afr_1</name>
    <name evidence="3" type="ORF">CSF007_1665</name>
    <name evidence="4" type="ORF">NCTC10476_01773</name>
</gene>
<evidence type="ECO:0000259" key="2">
    <source>
        <dbReference type="Pfam" id="PF22725"/>
    </source>
</evidence>
<reference evidence="4 5" key="2">
    <citation type="submission" date="2018-06" db="EMBL/GenBank/DDBJ databases">
        <authorList>
            <consortium name="Pathogen Informatics"/>
            <person name="Doyle S."/>
        </authorList>
    </citation>
    <scope>NUCLEOTIDE SEQUENCE [LARGE SCALE GENOMIC DNA]</scope>
    <source>
        <strain evidence="4 5">NCTC10476</strain>
    </source>
</reference>
<dbReference type="PANTHER" id="PTHR43377:SF8">
    <property type="entry name" value="BLR3664 PROTEIN"/>
    <property type="match status" value="1"/>
</dbReference>
<dbReference type="GO" id="GO:0000166">
    <property type="term" value="F:nucleotide binding"/>
    <property type="evidence" value="ECO:0007669"/>
    <property type="project" value="InterPro"/>
</dbReference>
<dbReference type="EC" id="1.1.1.292" evidence="4"/>
<dbReference type="Pfam" id="PF01408">
    <property type="entry name" value="GFO_IDH_MocA"/>
    <property type="match status" value="1"/>
</dbReference>
<evidence type="ECO:0000313" key="3">
    <source>
        <dbReference type="EMBL" id="CEK26122.1"/>
    </source>
</evidence>
<feature type="domain" description="GFO/IDH/MocA-like oxidoreductase" evidence="2">
    <location>
        <begin position="129"/>
        <end position="250"/>
    </location>
</feature>
<keyword evidence="5" id="KW-1185">Reference proteome</keyword>
<dbReference type="InterPro" id="IPR036291">
    <property type="entry name" value="NAD(P)-bd_dom_sf"/>
</dbReference>
<dbReference type="SUPFAM" id="SSF55347">
    <property type="entry name" value="Glyceraldehyde-3-phosphate dehydrogenase-like, C-terminal domain"/>
    <property type="match status" value="1"/>
</dbReference>
<protein>
    <submittedName>
        <fullName evidence="4">1,5-anhydro-D-fructose reductase</fullName>
        <ecNumber evidence="4">1.1.1.292</ecNumber>
    </submittedName>
    <submittedName>
        <fullName evidence="3">Legionaminic acid biosynthesis protein PtmF</fullName>
    </submittedName>
</protein>
<proteinExistence type="predicted"/>
<sequence>MKNIAVVGLGNIATRHRRNLKILFPQAKVYALSASGRNITGSVSDCDEIANSIEQLIGLVDMAIIASPATKHAEHAIPFIAANIPVLIEKPIVGSLEDAQCLLEASRKYKTPLAVGYCLRYLPSARVTQQALAEELAGQLLNARISIGQYLPDWRTTKDYRDSVSASKLLGGGALLELSHEFDYARWMLGELQVHNAIIRNSGTLDIEVEDLVDVVAMTNQQAVVHIHLDFLQRKVHRHCDFIGTKGRIEWDLILNQVLLHTAEGTEILYSDAAYDKNGMYLDMLRDFTQYIAERPHQCILVDDAVATIGLIENIKSVAI</sequence>
<dbReference type="InterPro" id="IPR051450">
    <property type="entry name" value="Gfo/Idh/MocA_Oxidoreductases"/>
</dbReference>
<dbReference type="PANTHER" id="PTHR43377">
    <property type="entry name" value="BILIVERDIN REDUCTASE A"/>
    <property type="match status" value="1"/>
</dbReference>
<name>A0A085U9K8_YERRU</name>
<dbReference type="AlphaFoldDB" id="A0A085U9K8"/>
<dbReference type="Proteomes" id="UP000255169">
    <property type="component" value="Unassembled WGS sequence"/>
</dbReference>